<accession>A0A8H5LF90</accession>
<evidence type="ECO:0000313" key="2">
    <source>
        <dbReference type="EMBL" id="KAF5589636.1"/>
    </source>
</evidence>
<feature type="domain" description="SGNH hydrolase-type esterase" evidence="1">
    <location>
        <begin position="57"/>
        <end position="234"/>
    </location>
</feature>
<dbReference type="GO" id="GO:0004622">
    <property type="term" value="F:phosphatidylcholine lysophospholipase activity"/>
    <property type="evidence" value="ECO:0007669"/>
    <property type="project" value="TreeGrafter"/>
</dbReference>
<sequence length="258" mass="28830">MLFRPLISRSCRLLITGQCASRIHVTSTTSIKVNQASVTLYSTQTTPPNVALRLMPLGGSVTYGVGSSDGNGYRKLLRGLLLADGYEVCMVGSRKAGSMHNNENEGWRGYRLDQIESKARRSVATFKPNLFTINAGSNDCIQSHKLDAFEHRMDDLLEYLWETSPLSTVILSTLLVNEDEQVNSRVQDINCRLRNLVVLKQAEQKRIILADMYSTKGPELDDLVDGTHPNDNGYSKMAHVWFYSIAKAQANGFLDLQR</sequence>
<comment type="caution">
    <text evidence="2">The sequence shown here is derived from an EMBL/GenBank/DDBJ whole genome shotgun (WGS) entry which is preliminary data.</text>
</comment>
<dbReference type="Gene3D" id="3.40.50.1110">
    <property type="entry name" value="SGNH hydrolase"/>
    <property type="match status" value="1"/>
</dbReference>
<dbReference type="Pfam" id="PF13472">
    <property type="entry name" value="Lipase_GDSL_2"/>
    <property type="match status" value="1"/>
</dbReference>
<dbReference type="InterPro" id="IPR036514">
    <property type="entry name" value="SGNH_hydro_sf"/>
</dbReference>
<dbReference type="InterPro" id="IPR051532">
    <property type="entry name" value="Ester_Hydrolysis_Enzymes"/>
</dbReference>
<name>A0A8H5LF90_9HYPO</name>
<evidence type="ECO:0000259" key="1">
    <source>
        <dbReference type="Pfam" id="PF13472"/>
    </source>
</evidence>
<proteinExistence type="predicted"/>
<dbReference type="Proteomes" id="UP000544095">
    <property type="component" value="Unassembled WGS sequence"/>
</dbReference>
<dbReference type="SUPFAM" id="SSF52266">
    <property type="entry name" value="SGNH hydrolase"/>
    <property type="match status" value="1"/>
</dbReference>
<keyword evidence="3" id="KW-1185">Reference proteome</keyword>
<dbReference type="InterPro" id="IPR013830">
    <property type="entry name" value="SGNH_hydro"/>
</dbReference>
<dbReference type="PANTHER" id="PTHR30383">
    <property type="entry name" value="THIOESTERASE 1/PROTEASE 1/LYSOPHOSPHOLIPASE L1"/>
    <property type="match status" value="1"/>
</dbReference>
<protein>
    <submittedName>
        <fullName evidence="2">Acetylxylan esterase</fullName>
    </submittedName>
</protein>
<evidence type="ECO:0000313" key="3">
    <source>
        <dbReference type="Proteomes" id="UP000544095"/>
    </source>
</evidence>
<reference evidence="2 3" key="1">
    <citation type="submission" date="2020-05" db="EMBL/GenBank/DDBJ databases">
        <title>Identification and distribution of gene clusters putatively required for synthesis of sphingolipid metabolism inhibitors in phylogenetically diverse species of the filamentous fungus Fusarium.</title>
        <authorList>
            <person name="Kim H.-S."/>
            <person name="Busman M."/>
            <person name="Brown D.W."/>
            <person name="Divon H."/>
            <person name="Uhlig S."/>
            <person name="Proctor R.H."/>
        </authorList>
    </citation>
    <scope>NUCLEOTIDE SEQUENCE [LARGE SCALE GENOMIC DNA]</scope>
    <source>
        <strain evidence="2 3">NRRL 25211</strain>
    </source>
</reference>
<gene>
    <name evidence="2" type="ORF">FPANT_6238</name>
</gene>
<dbReference type="PANTHER" id="PTHR30383:SF31">
    <property type="entry name" value="SGNH HYDROLASE-TYPE ESTERASE DOMAIN-CONTAINING PROTEIN-RELATED"/>
    <property type="match status" value="1"/>
</dbReference>
<dbReference type="EMBL" id="JAAOAR010000299">
    <property type="protein sequence ID" value="KAF5589636.1"/>
    <property type="molecule type" value="Genomic_DNA"/>
</dbReference>
<organism evidence="2 3">
    <name type="scientific">Fusarium pseudoanthophilum</name>
    <dbReference type="NCBI Taxonomy" id="48495"/>
    <lineage>
        <taxon>Eukaryota</taxon>
        <taxon>Fungi</taxon>
        <taxon>Dikarya</taxon>
        <taxon>Ascomycota</taxon>
        <taxon>Pezizomycotina</taxon>
        <taxon>Sordariomycetes</taxon>
        <taxon>Hypocreomycetidae</taxon>
        <taxon>Hypocreales</taxon>
        <taxon>Nectriaceae</taxon>
        <taxon>Fusarium</taxon>
        <taxon>Fusarium fujikuroi species complex</taxon>
    </lineage>
</organism>
<dbReference type="AlphaFoldDB" id="A0A8H5LF90"/>
<dbReference type="CDD" id="cd01833">
    <property type="entry name" value="XynB_like"/>
    <property type="match status" value="1"/>
</dbReference>